<proteinExistence type="predicted"/>
<dbReference type="PANTHER" id="PTHR33223">
    <property type="entry name" value="CCHC-TYPE DOMAIN-CONTAINING PROTEIN"/>
    <property type="match status" value="1"/>
</dbReference>
<reference evidence="2" key="1">
    <citation type="submission" date="2018-05" db="EMBL/GenBank/DDBJ databases">
        <title>Draft genome of Mucuna pruriens seed.</title>
        <authorList>
            <person name="Nnadi N.E."/>
            <person name="Vos R."/>
            <person name="Hasami M.H."/>
            <person name="Devisetty U.K."/>
            <person name="Aguiy J.C."/>
        </authorList>
    </citation>
    <scope>NUCLEOTIDE SEQUENCE [LARGE SCALE GENOMIC DNA]</scope>
    <source>
        <strain evidence="2">JCA_2017</strain>
    </source>
</reference>
<dbReference type="AlphaFoldDB" id="A0A371E3V6"/>
<name>A0A371E3V6_MUCPR</name>
<gene>
    <name evidence="2" type="ORF">CR513_61115</name>
</gene>
<comment type="caution">
    <text evidence="2">The sequence shown here is derived from an EMBL/GenBank/DDBJ whole genome shotgun (WGS) entry which is preliminary data.</text>
</comment>
<feature type="domain" description="Retrotransposon gag" evidence="1">
    <location>
        <begin position="2"/>
        <end position="56"/>
    </location>
</feature>
<feature type="non-terminal residue" evidence="2">
    <location>
        <position position="1"/>
    </location>
</feature>
<organism evidence="2 3">
    <name type="scientific">Mucuna pruriens</name>
    <name type="common">Velvet bean</name>
    <name type="synonym">Dolichos pruriens</name>
    <dbReference type="NCBI Taxonomy" id="157652"/>
    <lineage>
        <taxon>Eukaryota</taxon>
        <taxon>Viridiplantae</taxon>
        <taxon>Streptophyta</taxon>
        <taxon>Embryophyta</taxon>
        <taxon>Tracheophyta</taxon>
        <taxon>Spermatophyta</taxon>
        <taxon>Magnoliopsida</taxon>
        <taxon>eudicotyledons</taxon>
        <taxon>Gunneridae</taxon>
        <taxon>Pentapetalae</taxon>
        <taxon>rosids</taxon>
        <taxon>fabids</taxon>
        <taxon>Fabales</taxon>
        <taxon>Fabaceae</taxon>
        <taxon>Papilionoideae</taxon>
        <taxon>50 kb inversion clade</taxon>
        <taxon>NPAAA clade</taxon>
        <taxon>indigoferoid/millettioid clade</taxon>
        <taxon>Phaseoleae</taxon>
        <taxon>Mucuna</taxon>
    </lineage>
</organism>
<dbReference type="Pfam" id="PF03732">
    <property type="entry name" value="Retrotrans_gag"/>
    <property type="match status" value="1"/>
</dbReference>
<evidence type="ECO:0000313" key="3">
    <source>
        <dbReference type="Proteomes" id="UP000257109"/>
    </source>
</evidence>
<protein>
    <recommendedName>
        <fullName evidence="1">Retrotransposon gag domain-containing protein</fullName>
    </recommendedName>
</protein>
<evidence type="ECO:0000259" key="1">
    <source>
        <dbReference type="Pfam" id="PF03732"/>
    </source>
</evidence>
<dbReference type="InterPro" id="IPR005162">
    <property type="entry name" value="Retrotrans_gag_dom"/>
</dbReference>
<dbReference type="PANTHER" id="PTHR33223:SF3">
    <property type="match status" value="1"/>
</dbReference>
<evidence type="ECO:0000313" key="2">
    <source>
        <dbReference type="EMBL" id="RDX60721.1"/>
    </source>
</evidence>
<keyword evidence="3" id="KW-1185">Reference proteome</keyword>
<sequence>MKCTFLEKFFLASRTVSIGKEICGIRQHTGETLHDYWERFNKLYATCPYHQISEYTESSRIRIDHLIANNKEDNHFSQDRIKGHTQLNNSDPHRIPI</sequence>
<dbReference type="Proteomes" id="UP000257109">
    <property type="component" value="Unassembled WGS sequence"/>
</dbReference>
<accession>A0A371E3V6</accession>
<dbReference type="EMBL" id="QJKJ01016631">
    <property type="protein sequence ID" value="RDX60721.1"/>
    <property type="molecule type" value="Genomic_DNA"/>
</dbReference>